<organism evidence="7 8">
    <name type="scientific">Crassostrea virginica</name>
    <name type="common">Eastern oyster</name>
    <dbReference type="NCBI Taxonomy" id="6565"/>
    <lineage>
        <taxon>Eukaryota</taxon>
        <taxon>Metazoa</taxon>
        <taxon>Spiralia</taxon>
        <taxon>Lophotrochozoa</taxon>
        <taxon>Mollusca</taxon>
        <taxon>Bivalvia</taxon>
        <taxon>Autobranchia</taxon>
        <taxon>Pteriomorphia</taxon>
        <taxon>Ostreida</taxon>
        <taxon>Ostreoidea</taxon>
        <taxon>Ostreidae</taxon>
        <taxon>Crassostrea</taxon>
    </lineage>
</organism>
<reference evidence="8" key="1">
    <citation type="submission" date="2025-08" db="UniProtKB">
        <authorList>
            <consortium name="RefSeq"/>
        </authorList>
    </citation>
    <scope>IDENTIFICATION</scope>
    <source>
        <tissue evidence="8">Whole sample</tissue>
    </source>
</reference>
<dbReference type="PANTHER" id="PTHR12300">
    <property type="entry name" value="HVA22-LIKE PROTEINS"/>
    <property type="match status" value="1"/>
</dbReference>
<feature type="transmembrane region" description="Helical" evidence="6">
    <location>
        <begin position="42"/>
        <end position="58"/>
    </location>
</feature>
<keyword evidence="5 6" id="KW-0472">Membrane</keyword>
<keyword evidence="7" id="KW-1185">Reference proteome</keyword>
<name>A0A8B8E018_CRAVI</name>
<sequence length="212" mass="24254">MASVVQQNVETWKAKLDKVLHEKNGFTDLLAKAEQKTGVRRLYLAIGLIAVVVLYLMVGYGAQFLCNFIGFIYPAYASFKAVESTNKDDDTVWLIYWVVYSFFALLEFFTDIFLFWIPFYWLLKCIFLVWCMAPSAYNGSQILYFRFIRPFILRYEKKIDSALDRATEAAKEVFGLASRATQKAGEVAQDMANDAAADALKKQYLDNSAKTD</sequence>
<dbReference type="RefSeq" id="XP_022333575.1">
    <property type="nucleotide sequence ID" value="XM_022477867.1"/>
</dbReference>
<gene>
    <name evidence="8" type="primary">LOC111130678</name>
</gene>
<comment type="similarity">
    <text evidence="2 6">Belongs to the DP1 family.</text>
</comment>
<dbReference type="Proteomes" id="UP000694844">
    <property type="component" value="Chromosome 4"/>
</dbReference>
<evidence type="ECO:0000256" key="3">
    <source>
        <dbReference type="ARBA" id="ARBA00022692"/>
    </source>
</evidence>
<dbReference type="KEGG" id="cvn:111130678"/>
<evidence type="ECO:0000256" key="4">
    <source>
        <dbReference type="ARBA" id="ARBA00022989"/>
    </source>
</evidence>
<dbReference type="InterPro" id="IPR004345">
    <property type="entry name" value="TB2_DP1_HVA22"/>
</dbReference>
<evidence type="ECO:0000256" key="1">
    <source>
        <dbReference type="ARBA" id="ARBA00004141"/>
    </source>
</evidence>
<dbReference type="PANTHER" id="PTHR12300:SF161">
    <property type="entry name" value="RECEPTOR EXPRESSION-ENHANCING PROTEIN"/>
    <property type="match status" value="1"/>
</dbReference>
<feature type="transmembrane region" description="Helical" evidence="6">
    <location>
        <begin position="127"/>
        <end position="148"/>
    </location>
</feature>
<dbReference type="AlphaFoldDB" id="A0A8B8E018"/>
<evidence type="ECO:0000256" key="6">
    <source>
        <dbReference type="RuleBase" id="RU362006"/>
    </source>
</evidence>
<keyword evidence="3 6" id="KW-0812">Transmembrane</keyword>
<feature type="transmembrane region" description="Helical" evidence="6">
    <location>
        <begin position="94"/>
        <end position="121"/>
    </location>
</feature>
<keyword evidence="4 6" id="KW-1133">Transmembrane helix</keyword>
<evidence type="ECO:0000313" key="7">
    <source>
        <dbReference type="Proteomes" id="UP000694844"/>
    </source>
</evidence>
<protein>
    <recommendedName>
        <fullName evidence="6">Receptor expression-enhancing protein</fullName>
    </recommendedName>
</protein>
<dbReference type="Pfam" id="PF03134">
    <property type="entry name" value="TB2_DP1_HVA22"/>
    <property type="match status" value="1"/>
</dbReference>
<evidence type="ECO:0000256" key="5">
    <source>
        <dbReference type="ARBA" id="ARBA00023136"/>
    </source>
</evidence>
<evidence type="ECO:0000313" key="8">
    <source>
        <dbReference type="RefSeq" id="XP_022333575.1"/>
    </source>
</evidence>
<evidence type="ECO:0000256" key="2">
    <source>
        <dbReference type="ARBA" id="ARBA00008573"/>
    </source>
</evidence>
<dbReference type="GO" id="GO:0016020">
    <property type="term" value="C:membrane"/>
    <property type="evidence" value="ECO:0007669"/>
    <property type="project" value="UniProtKB-SubCell"/>
</dbReference>
<dbReference type="GeneID" id="111130678"/>
<comment type="subcellular location">
    <subcellularLocation>
        <location evidence="1 6">Membrane</location>
        <topology evidence="1 6">Multi-pass membrane protein</topology>
    </subcellularLocation>
</comment>
<proteinExistence type="inferred from homology"/>
<dbReference type="OrthoDB" id="10009287at2759"/>
<accession>A0A8B8E018</accession>